<proteinExistence type="predicted"/>
<dbReference type="EMBL" id="HBNS01009797">
    <property type="protein sequence ID" value="CAE4593833.1"/>
    <property type="molecule type" value="Transcribed_RNA"/>
</dbReference>
<organism evidence="1">
    <name type="scientific">Ditylum brightwellii</name>
    <dbReference type="NCBI Taxonomy" id="49249"/>
    <lineage>
        <taxon>Eukaryota</taxon>
        <taxon>Sar</taxon>
        <taxon>Stramenopiles</taxon>
        <taxon>Ochrophyta</taxon>
        <taxon>Bacillariophyta</taxon>
        <taxon>Mediophyceae</taxon>
        <taxon>Lithodesmiophycidae</taxon>
        <taxon>Lithodesmiales</taxon>
        <taxon>Lithodesmiaceae</taxon>
        <taxon>Ditylum</taxon>
    </lineage>
</organism>
<accession>A0A7S4UMB4</accession>
<dbReference type="GO" id="GO:0047372">
    <property type="term" value="F:monoacylglycerol lipase activity"/>
    <property type="evidence" value="ECO:0007669"/>
    <property type="project" value="TreeGrafter"/>
</dbReference>
<dbReference type="AlphaFoldDB" id="A0A7S4UMB4"/>
<dbReference type="PANTHER" id="PTHR10794:SF63">
    <property type="entry name" value="ALPHA_BETA HYDROLASE 1, ISOFORM A"/>
    <property type="match status" value="1"/>
</dbReference>
<dbReference type="GO" id="GO:0034338">
    <property type="term" value="F:short-chain carboxylesterase activity"/>
    <property type="evidence" value="ECO:0007669"/>
    <property type="project" value="TreeGrafter"/>
</dbReference>
<sequence>MLSLISQAVDTSTAAYNGFNNVMEYYSEVSAMGDAPSQSGCRYSDSTAVNYSQSVCTVESERIANVSIPLCVLHALDDPIISWRSVVRKNNQPSDIVESGSGNVMILLTKSGGHVGWPVGWKITGWSWMNNLLRDFTNAVDETLKEEGVIADMKRAKSVLSRMK</sequence>
<dbReference type="PANTHER" id="PTHR10794">
    <property type="entry name" value="ABHYDROLASE DOMAIN-CONTAINING PROTEIN"/>
    <property type="match status" value="1"/>
</dbReference>
<dbReference type="InterPro" id="IPR050960">
    <property type="entry name" value="AB_hydrolase_4_sf"/>
</dbReference>
<gene>
    <name evidence="1" type="ORF">DBRI00130_LOCUS7898</name>
</gene>
<name>A0A7S4UMB4_9STRA</name>
<reference evidence="1" key="1">
    <citation type="submission" date="2021-01" db="EMBL/GenBank/DDBJ databases">
        <authorList>
            <person name="Corre E."/>
            <person name="Pelletier E."/>
            <person name="Niang G."/>
            <person name="Scheremetjew M."/>
            <person name="Finn R."/>
            <person name="Kale V."/>
            <person name="Holt S."/>
            <person name="Cochrane G."/>
            <person name="Meng A."/>
            <person name="Brown T."/>
            <person name="Cohen L."/>
        </authorList>
    </citation>
    <scope>NUCLEOTIDE SEQUENCE</scope>
    <source>
        <strain evidence="1">GSO104</strain>
    </source>
</reference>
<protein>
    <submittedName>
        <fullName evidence="1">Uncharacterized protein</fullName>
    </submittedName>
</protein>
<evidence type="ECO:0000313" key="1">
    <source>
        <dbReference type="EMBL" id="CAE4593833.1"/>
    </source>
</evidence>